<proteinExistence type="predicted"/>
<evidence type="ECO:0000256" key="1">
    <source>
        <dbReference type="SAM" id="MobiDB-lite"/>
    </source>
</evidence>
<keyword evidence="3" id="KW-1185">Reference proteome</keyword>
<evidence type="ECO:0000313" key="2">
    <source>
        <dbReference type="EMBL" id="CAH1109420.1"/>
    </source>
</evidence>
<dbReference type="Proteomes" id="UP001153636">
    <property type="component" value="Chromosome 4"/>
</dbReference>
<dbReference type="AlphaFoldDB" id="A0A9P0D160"/>
<sequence length="312" mass="36764">MEEDILGDTVAVGDANEGSRIRKRAEKEQRGKRGKYQDPDPDLKNFSRPCSHNNKTYQCQKVKISDIKTIRRRLYEVSDKNVQDMKLCHMISVSGTVRKRPVKDSPRQRTRAANFFLKIKNERLTADRVFGRMEKIFRKKPTIISKEEYIGYYSQVGSVKVLGQDWQIFNIKELQNYFNKISGISDLKRISLKKTRNQKTGEIKISMACFQHYRYEAQSEVSKSVYKRGKTLSNFLLSEVQLRDSIPQKKIQSVRQLMEKQFGKEWETDPNFEWYRKLLGKDRGRNNEEIGHEEDDMRMECDCLEEETALHI</sequence>
<accession>A0A9P0D160</accession>
<evidence type="ECO:0000313" key="3">
    <source>
        <dbReference type="Proteomes" id="UP001153636"/>
    </source>
</evidence>
<reference evidence="2" key="1">
    <citation type="submission" date="2022-01" db="EMBL/GenBank/DDBJ databases">
        <authorList>
            <person name="King R."/>
        </authorList>
    </citation>
    <scope>NUCLEOTIDE SEQUENCE</scope>
</reference>
<dbReference type="OrthoDB" id="6779103at2759"/>
<dbReference type="EMBL" id="OV651816">
    <property type="protein sequence ID" value="CAH1109420.1"/>
    <property type="molecule type" value="Genomic_DNA"/>
</dbReference>
<name>A0A9P0D160_9CUCU</name>
<feature type="region of interest" description="Disordered" evidence="1">
    <location>
        <begin position="1"/>
        <end position="51"/>
    </location>
</feature>
<protein>
    <submittedName>
        <fullName evidence="2">Uncharacterized protein</fullName>
    </submittedName>
</protein>
<feature type="compositionally biased region" description="Basic and acidic residues" evidence="1">
    <location>
        <begin position="17"/>
        <end position="45"/>
    </location>
</feature>
<organism evidence="2 3">
    <name type="scientific">Psylliodes chrysocephalus</name>
    <dbReference type="NCBI Taxonomy" id="3402493"/>
    <lineage>
        <taxon>Eukaryota</taxon>
        <taxon>Metazoa</taxon>
        <taxon>Ecdysozoa</taxon>
        <taxon>Arthropoda</taxon>
        <taxon>Hexapoda</taxon>
        <taxon>Insecta</taxon>
        <taxon>Pterygota</taxon>
        <taxon>Neoptera</taxon>
        <taxon>Endopterygota</taxon>
        <taxon>Coleoptera</taxon>
        <taxon>Polyphaga</taxon>
        <taxon>Cucujiformia</taxon>
        <taxon>Chrysomeloidea</taxon>
        <taxon>Chrysomelidae</taxon>
        <taxon>Galerucinae</taxon>
        <taxon>Alticini</taxon>
        <taxon>Psylliodes</taxon>
    </lineage>
</organism>
<gene>
    <name evidence="2" type="ORF">PSYICH_LOCUS10627</name>
</gene>